<evidence type="ECO:0000313" key="2">
    <source>
        <dbReference type="EMBL" id="KAF2872728.1"/>
    </source>
</evidence>
<evidence type="ECO:0008006" key="4">
    <source>
        <dbReference type="Google" id="ProtNLM"/>
    </source>
</evidence>
<protein>
    <recommendedName>
        <fullName evidence="4">BTB domain-containing protein</fullName>
    </recommendedName>
</protein>
<feature type="region of interest" description="Disordered" evidence="1">
    <location>
        <begin position="36"/>
        <end position="68"/>
    </location>
</feature>
<evidence type="ECO:0000256" key="1">
    <source>
        <dbReference type="SAM" id="MobiDB-lite"/>
    </source>
</evidence>
<reference evidence="2 3" key="1">
    <citation type="submission" date="2020-01" db="EMBL/GenBank/DDBJ databases">
        <authorList>
            <consortium name="DOE Joint Genome Institute"/>
            <person name="Haridas S."/>
            <person name="Albert R."/>
            <person name="Binder M."/>
            <person name="Bloem J."/>
            <person name="Labutti K."/>
            <person name="Salamov A."/>
            <person name="Andreopoulos B."/>
            <person name="Baker S.E."/>
            <person name="Barry K."/>
            <person name="Bills G."/>
            <person name="Bluhm B.H."/>
            <person name="Cannon C."/>
            <person name="Castanera R."/>
            <person name="Culley D.E."/>
            <person name="Daum C."/>
            <person name="Ezra D."/>
            <person name="Gonzalez J.B."/>
            <person name="Henrissat B."/>
            <person name="Kuo A."/>
            <person name="Liang C."/>
            <person name="Lipzen A."/>
            <person name="Lutzoni F."/>
            <person name="Magnuson J."/>
            <person name="Mondo S."/>
            <person name="Nolan M."/>
            <person name="Ohm R."/>
            <person name="Pangilinan J."/>
            <person name="Park H.-J.H."/>
            <person name="Ramirez L."/>
            <person name="Alfaro M."/>
            <person name="Sun H."/>
            <person name="Tritt A."/>
            <person name="Yoshinaga Y."/>
            <person name="Zwiers L.-H.L."/>
            <person name="Turgeon B.G."/>
            <person name="Goodwin S.B."/>
            <person name="Spatafora J.W."/>
            <person name="Crous P.W."/>
            <person name="Grigoriev I.V."/>
        </authorList>
    </citation>
    <scope>NUCLEOTIDE SEQUENCE [LARGE SCALE GENOMIC DNA]</scope>
    <source>
        <strain evidence="2 3">CBS 611.86</strain>
    </source>
</reference>
<evidence type="ECO:0000313" key="3">
    <source>
        <dbReference type="Proteomes" id="UP000481861"/>
    </source>
</evidence>
<organism evidence="2 3">
    <name type="scientific">Massariosphaeria phaeospora</name>
    <dbReference type="NCBI Taxonomy" id="100035"/>
    <lineage>
        <taxon>Eukaryota</taxon>
        <taxon>Fungi</taxon>
        <taxon>Dikarya</taxon>
        <taxon>Ascomycota</taxon>
        <taxon>Pezizomycotina</taxon>
        <taxon>Dothideomycetes</taxon>
        <taxon>Pleosporomycetidae</taxon>
        <taxon>Pleosporales</taxon>
        <taxon>Pleosporales incertae sedis</taxon>
        <taxon>Massariosphaeria</taxon>
    </lineage>
</organism>
<gene>
    <name evidence="2" type="ORF">BDV95DRAFT_492143</name>
</gene>
<name>A0A7C8I7Q4_9PLEO</name>
<dbReference type="EMBL" id="JAADJZ010000009">
    <property type="protein sequence ID" value="KAF2872728.1"/>
    <property type="molecule type" value="Genomic_DNA"/>
</dbReference>
<dbReference type="AlphaFoldDB" id="A0A7C8I7Q4"/>
<proteinExistence type="predicted"/>
<sequence length="370" mass="42028">MTIVVHEIDPRADVIMVLKNQATEFAVWKTQQAAHADESSNTADGPQSTADLATNPVATEDDTTDSVEEDEVHYRVSSHHLMLASPWFERALTRKGWTESTRDKTDGLYYISAEDWDAEAFLVLMNILHLRSAKIPRTVTLDMLAKIGVIVDYYECAAVIEIWVERWLPKVKEEVTVPGVYCRDLILWIWVSWVFELPAQFKEATQVAIRESDETIRTLELPIPTMISSMIDNNRSTAMEFIINQLHALLDTYRNVDYMCDRRLTRGSDSQTAAQCASMLSGALTRNLHHFGLLSPRPEVPFVGQSYYSLVEKIMGVDTPKWARIIEYDSYMDSSVCDVHHCALGEAISRIGWNSKIDGNVQGLEWEVLH</sequence>
<feature type="compositionally biased region" description="Polar residues" evidence="1">
    <location>
        <begin position="36"/>
        <end position="52"/>
    </location>
</feature>
<keyword evidence="3" id="KW-1185">Reference proteome</keyword>
<dbReference type="OrthoDB" id="5326346at2759"/>
<comment type="caution">
    <text evidence="2">The sequence shown here is derived from an EMBL/GenBank/DDBJ whole genome shotgun (WGS) entry which is preliminary data.</text>
</comment>
<feature type="compositionally biased region" description="Acidic residues" evidence="1">
    <location>
        <begin position="59"/>
        <end position="68"/>
    </location>
</feature>
<accession>A0A7C8I7Q4</accession>
<dbReference type="Proteomes" id="UP000481861">
    <property type="component" value="Unassembled WGS sequence"/>
</dbReference>